<feature type="transmembrane region" description="Helical" evidence="1">
    <location>
        <begin position="399"/>
        <end position="422"/>
    </location>
</feature>
<accession>A0ABT8RZV1</accession>
<comment type="caution">
    <text evidence="2">The sequence shown here is derived from an EMBL/GenBank/DDBJ whole genome shotgun (WGS) entry which is preliminary data.</text>
</comment>
<feature type="transmembrane region" description="Helical" evidence="1">
    <location>
        <begin position="173"/>
        <end position="204"/>
    </location>
</feature>
<evidence type="ECO:0008006" key="4">
    <source>
        <dbReference type="Google" id="ProtNLM"/>
    </source>
</evidence>
<keyword evidence="3" id="KW-1185">Reference proteome</keyword>
<feature type="transmembrane region" description="Helical" evidence="1">
    <location>
        <begin position="59"/>
        <end position="79"/>
    </location>
</feature>
<proteinExistence type="predicted"/>
<feature type="transmembrane region" description="Helical" evidence="1">
    <location>
        <begin position="143"/>
        <end position="161"/>
    </location>
</feature>
<keyword evidence="1" id="KW-0812">Transmembrane</keyword>
<feature type="transmembrane region" description="Helical" evidence="1">
    <location>
        <begin position="315"/>
        <end position="333"/>
    </location>
</feature>
<feature type="transmembrane region" description="Helical" evidence="1">
    <location>
        <begin position="369"/>
        <end position="387"/>
    </location>
</feature>
<gene>
    <name evidence="2" type="ORF">Q2T77_06805</name>
</gene>
<sequence>MTRLNNLAGFAVLVLALSVCAAGILIPLYSDEIAVQMVRARFFLEDGALLNLLPQCRPLLMPIPASWYPGAVFNAILYSGASELGLRIRGIAICGAWLSLLWMWAGRHPQTLISKRSLQGVVLSLNMLGVLPFVLVLARSEQLLVVGLLAYCIFPIFWRSTETDGIYIKGLKAALIFLITSVFLLAHPKALFFSPIILASAFLIFRDAGKLWSVGVLLSLGFAIAQSFQHVQVASRCVDAPAMSLVLAQHTLDFQLLSTDRAAFFREASRNVASSLGLVIERVPVTLVYQSNWLPSVDGKWIEPGLAGFGKLLKVSLHVFALLLLCAGILRVVMELLRKRLEPGALLGISMTAGLVLHGVAYNVNAWHFYTPGLIVPALSILLLLVLDAQWPVSNWIRLVAGAVAFYWMLLAIASMAVLLPIQTPRLLQIARAGDDVIEGQSLSTPVFVREDQHAQIPSLAKRCGIHDGDKRLVLDGAAYFLFQHGRQPINVFYVSDYAFGMDIGQKLPEFLRKIDSGGILSRCEYLPKALLDRAIRSDKMCCISKADL</sequence>
<evidence type="ECO:0000256" key="1">
    <source>
        <dbReference type="SAM" id="Phobius"/>
    </source>
</evidence>
<reference evidence="2" key="1">
    <citation type="submission" date="2023-06" db="EMBL/GenBank/DDBJ databases">
        <authorList>
            <person name="Jiang Y."/>
            <person name="Liu Q."/>
        </authorList>
    </citation>
    <scope>NUCLEOTIDE SEQUENCE</scope>
    <source>
        <strain evidence="2">CGMCC 1.12090</strain>
    </source>
</reference>
<evidence type="ECO:0000313" key="2">
    <source>
        <dbReference type="EMBL" id="MDO1531990.1"/>
    </source>
</evidence>
<name>A0ABT8RZV1_9BURK</name>
<dbReference type="RefSeq" id="WP_301805793.1">
    <property type="nucleotide sequence ID" value="NZ_JAUJZH010000004.1"/>
</dbReference>
<feature type="transmembrane region" description="Helical" evidence="1">
    <location>
        <begin position="345"/>
        <end position="363"/>
    </location>
</feature>
<feature type="transmembrane region" description="Helical" evidence="1">
    <location>
        <begin position="211"/>
        <end position="228"/>
    </location>
</feature>
<keyword evidence="1" id="KW-1133">Transmembrane helix</keyword>
<feature type="transmembrane region" description="Helical" evidence="1">
    <location>
        <begin position="86"/>
        <end position="105"/>
    </location>
</feature>
<feature type="transmembrane region" description="Helical" evidence="1">
    <location>
        <begin position="117"/>
        <end position="136"/>
    </location>
</feature>
<organism evidence="2 3">
    <name type="scientific">Variovorax ginsengisoli</name>
    <dbReference type="NCBI Taxonomy" id="363844"/>
    <lineage>
        <taxon>Bacteria</taxon>
        <taxon>Pseudomonadati</taxon>
        <taxon>Pseudomonadota</taxon>
        <taxon>Betaproteobacteria</taxon>
        <taxon>Burkholderiales</taxon>
        <taxon>Comamonadaceae</taxon>
        <taxon>Variovorax</taxon>
    </lineage>
</organism>
<evidence type="ECO:0000313" key="3">
    <source>
        <dbReference type="Proteomes" id="UP001169027"/>
    </source>
</evidence>
<dbReference type="EMBL" id="JAUKVY010000004">
    <property type="protein sequence ID" value="MDO1531990.1"/>
    <property type="molecule type" value="Genomic_DNA"/>
</dbReference>
<keyword evidence="1" id="KW-0472">Membrane</keyword>
<dbReference type="Proteomes" id="UP001169027">
    <property type="component" value="Unassembled WGS sequence"/>
</dbReference>
<protein>
    <recommendedName>
        <fullName evidence="4">Glycosyltransferase RgtA/B/C/D-like domain-containing protein</fullName>
    </recommendedName>
</protein>